<dbReference type="InterPro" id="IPR018911">
    <property type="entry name" value="Gmad2_Ig-like_dom"/>
</dbReference>
<dbReference type="Pfam" id="PF01476">
    <property type="entry name" value="LysM"/>
    <property type="match status" value="1"/>
</dbReference>
<name>A0A6S6UCX6_9GAMM</name>
<dbReference type="InterPro" id="IPR036779">
    <property type="entry name" value="LysM_dom_sf"/>
</dbReference>
<accession>A0A6S6UCX6</accession>
<dbReference type="SUPFAM" id="SSF54106">
    <property type="entry name" value="LysM domain"/>
    <property type="match status" value="1"/>
</dbReference>
<evidence type="ECO:0000313" key="2">
    <source>
        <dbReference type="EMBL" id="CAA6824689.1"/>
    </source>
</evidence>
<protein>
    <submittedName>
        <fullName evidence="2">Peptidoglycan-binding protein LysM</fullName>
    </submittedName>
</protein>
<feature type="domain" description="LysM" evidence="1">
    <location>
        <begin position="116"/>
        <end position="165"/>
    </location>
</feature>
<reference evidence="2" key="1">
    <citation type="submission" date="2020-01" db="EMBL/GenBank/DDBJ databases">
        <authorList>
            <person name="Meier V. D."/>
            <person name="Meier V D."/>
        </authorList>
    </citation>
    <scope>NUCLEOTIDE SEQUENCE</scope>
    <source>
        <strain evidence="2">HLG_WM_MAG_09</strain>
    </source>
</reference>
<dbReference type="Gene3D" id="3.10.350.10">
    <property type="entry name" value="LysM domain"/>
    <property type="match status" value="1"/>
</dbReference>
<gene>
    <name evidence="2" type="ORF">HELGO_WM43673</name>
</gene>
<evidence type="ECO:0000259" key="1">
    <source>
        <dbReference type="PROSITE" id="PS51782"/>
    </source>
</evidence>
<dbReference type="EMBL" id="CACVAT010000395">
    <property type="protein sequence ID" value="CAA6824689.1"/>
    <property type="molecule type" value="Genomic_DNA"/>
</dbReference>
<proteinExistence type="predicted"/>
<dbReference type="PANTHER" id="PTHR34700:SF4">
    <property type="entry name" value="PHAGE-LIKE ELEMENT PBSX PROTEIN XKDP"/>
    <property type="match status" value="1"/>
</dbReference>
<dbReference type="SMART" id="SM00257">
    <property type="entry name" value="LysM"/>
    <property type="match status" value="1"/>
</dbReference>
<organism evidence="2">
    <name type="scientific">uncultured Thiotrichaceae bacterium</name>
    <dbReference type="NCBI Taxonomy" id="298394"/>
    <lineage>
        <taxon>Bacteria</taxon>
        <taxon>Pseudomonadati</taxon>
        <taxon>Pseudomonadota</taxon>
        <taxon>Gammaproteobacteria</taxon>
        <taxon>Thiotrichales</taxon>
        <taxon>Thiotrichaceae</taxon>
        <taxon>environmental samples</taxon>
    </lineage>
</organism>
<dbReference type="PANTHER" id="PTHR34700">
    <property type="entry name" value="POTASSIUM BINDING PROTEIN KBP"/>
    <property type="match status" value="1"/>
</dbReference>
<sequence length="169" mass="18284">MTIEIQQPQPYDLVGQTILIAGNASGFEGTLTILITDGHDEIQTFTSNAGALGTKQFQASVDIPADTAFTLNRLYVTVFDEGAGAEDEDGNSLPSPSVTIPVLFGPQILPGYGSYWEHTVEAGETLSAIAQDIYDDSSLWPVIHQANQHIIVNPDRIMPGQVLRVPRDF</sequence>
<dbReference type="PROSITE" id="PS51782">
    <property type="entry name" value="LYSM"/>
    <property type="match status" value="1"/>
</dbReference>
<dbReference type="Pfam" id="PF10648">
    <property type="entry name" value="Gmad2"/>
    <property type="match status" value="1"/>
</dbReference>
<dbReference type="AlphaFoldDB" id="A0A6S6UCX6"/>
<dbReference type="InterPro" id="IPR052196">
    <property type="entry name" value="Bact_Kbp"/>
</dbReference>
<dbReference type="CDD" id="cd00118">
    <property type="entry name" value="LysM"/>
    <property type="match status" value="1"/>
</dbReference>
<dbReference type="InterPro" id="IPR018392">
    <property type="entry name" value="LysM"/>
</dbReference>